<sequence>MVSNGSNGEGRRPVIGLTTYLEQAKQGVWDVRAAFLPQQYFDSVTASGGIAVLLPPQPEPDAAAAAVLEGLDGLILTGGLDVDPSLYGAERHPLTDPARPDRDAWELALFRGAEERRMPVLAICRGLQLVNVARGGTLHQHLPEALGTERFRIGGGVFATNEVVVDEGSRLAELVGPGGLDVHSYHHQGIDRLGAGLVATARTDDGLVQAFESDGEGYVLGVQWHPEENREDRRLFAGLVSQASVYAGLGTRRRGERGTSETTRPEAANGVLA</sequence>
<proteinExistence type="predicted"/>
<organism evidence="2 3">
    <name type="scientific">Microbacterium psychrotolerans</name>
    <dbReference type="NCBI Taxonomy" id="3068321"/>
    <lineage>
        <taxon>Bacteria</taxon>
        <taxon>Bacillati</taxon>
        <taxon>Actinomycetota</taxon>
        <taxon>Actinomycetes</taxon>
        <taxon>Micrococcales</taxon>
        <taxon>Microbacteriaceae</taxon>
        <taxon>Microbacterium</taxon>
    </lineage>
</organism>
<feature type="region of interest" description="Disordered" evidence="1">
    <location>
        <begin position="250"/>
        <end position="273"/>
    </location>
</feature>
<dbReference type="InterPro" id="IPR044668">
    <property type="entry name" value="PuuD-like"/>
</dbReference>
<gene>
    <name evidence="2" type="ORF">Q9R08_01280</name>
</gene>
<dbReference type="CDD" id="cd01745">
    <property type="entry name" value="GATase1_2"/>
    <property type="match status" value="1"/>
</dbReference>
<keyword evidence="2" id="KW-0378">Hydrolase</keyword>
<dbReference type="Pfam" id="PF07722">
    <property type="entry name" value="Peptidase_C26"/>
    <property type="match status" value="1"/>
</dbReference>
<dbReference type="PROSITE" id="PS51273">
    <property type="entry name" value="GATASE_TYPE_1"/>
    <property type="match status" value="1"/>
</dbReference>
<dbReference type="SUPFAM" id="SSF52317">
    <property type="entry name" value="Class I glutamine amidotransferase-like"/>
    <property type="match status" value="1"/>
</dbReference>
<evidence type="ECO:0000313" key="3">
    <source>
        <dbReference type="Proteomes" id="UP001235133"/>
    </source>
</evidence>
<protein>
    <submittedName>
        <fullName evidence="2">Gamma-glutamyl-gamma-aminobutyrate hydrolase family protein</fullName>
    </submittedName>
</protein>
<dbReference type="Proteomes" id="UP001235133">
    <property type="component" value="Unassembled WGS sequence"/>
</dbReference>
<dbReference type="PANTHER" id="PTHR43235">
    <property type="entry name" value="GLUTAMINE AMIDOTRANSFERASE PB2B2.05-RELATED"/>
    <property type="match status" value="1"/>
</dbReference>
<dbReference type="RefSeq" id="WP_308866000.1">
    <property type="nucleotide sequence ID" value="NZ_JAVFWO010000001.1"/>
</dbReference>
<dbReference type="InterPro" id="IPR029062">
    <property type="entry name" value="Class_I_gatase-like"/>
</dbReference>
<dbReference type="InterPro" id="IPR011697">
    <property type="entry name" value="Peptidase_C26"/>
</dbReference>
<evidence type="ECO:0000256" key="1">
    <source>
        <dbReference type="SAM" id="MobiDB-lite"/>
    </source>
</evidence>
<dbReference type="EMBL" id="JAVFWO010000001">
    <property type="protein sequence ID" value="MDQ7876599.1"/>
    <property type="molecule type" value="Genomic_DNA"/>
</dbReference>
<dbReference type="PANTHER" id="PTHR43235:SF1">
    <property type="entry name" value="GLUTAMINE AMIDOTRANSFERASE PB2B2.05-RELATED"/>
    <property type="match status" value="1"/>
</dbReference>
<evidence type="ECO:0000313" key="2">
    <source>
        <dbReference type="EMBL" id="MDQ7876599.1"/>
    </source>
</evidence>
<accession>A0ABU0YYC8</accession>
<name>A0ABU0YYC8_9MICO</name>
<comment type="caution">
    <text evidence="2">The sequence shown here is derived from an EMBL/GenBank/DDBJ whole genome shotgun (WGS) entry which is preliminary data.</text>
</comment>
<dbReference type="Gene3D" id="3.40.50.880">
    <property type="match status" value="1"/>
</dbReference>
<keyword evidence="3" id="KW-1185">Reference proteome</keyword>
<dbReference type="GO" id="GO:0016787">
    <property type="term" value="F:hydrolase activity"/>
    <property type="evidence" value="ECO:0007669"/>
    <property type="project" value="UniProtKB-KW"/>
</dbReference>
<reference evidence="2 3" key="1">
    <citation type="submission" date="2023-08" db="EMBL/GenBank/DDBJ databases">
        <title>Microbacterium psychrotolerans sp. nov., a psychrotolerant bacterium isolated from soil in Heilongjiang Province, China.</title>
        <authorList>
            <person name="An P."/>
            <person name="Zhao D."/>
            <person name="Xiang H."/>
        </authorList>
    </citation>
    <scope>NUCLEOTIDE SEQUENCE [LARGE SCALE GENOMIC DNA]</scope>
    <source>
        <strain evidence="2 3">QXD-8</strain>
    </source>
</reference>